<organism evidence="1 2">
    <name type="scientific">Stephania japonica</name>
    <dbReference type="NCBI Taxonomy" id="461633"/>
    <lineage>
        <taxon>Eukaryota</taxon>
        <taxon>Viridiplantae</taxon>
        <taxon>Streptophyta</taxon>
        <taxon>Embryophyta</taxon>
        <taxon>Tracheophyta</taxon>
        <taxon>Spermatophyta</taxon>
        <taxon>Magnoliopsida</taxon>
        <taxon>Ranunculales</taxon>
        <taxon>Menispermaceae</taxon>
        <taxon>Menispermoideae</taxon>
        <taxon>Cissampelideae</taxon>
        <taxon>Stephania</taxon>
    </lineage>
</organism>
<dbReference type="Proteomes" id="UP001417504">
    <property type="component" value="Unassembled WGS sequence"/>
</dbReference>
<evidence type="ECO:0000313" key="1">
    <source>
        <dbReference type="EMBL" id="KAK9122482.1"/>
    </source>
</evidence>
<protein>
    <submittedName>
        <fullName evidence="1">Uncharacterized protein</fullName>
    </submittedName>
</protein>
<name>A0AAP0NWF7_9MAGN</name>
<reference evidence="1 2" key="1">
    <citation type="submission" date="2024-01" db="EMBL/GenBank/DDBJ databases">
        <title>Genome assemblies of Stephania.</title>
        <authorList>
            <person name="Yang L."/>
        </authorList>
    </citation>
    <scope>NUCLEOTIDE SEQUENCE [LARGE SCALE GENOMIC DNA]</scope>
    <source>
        <strain evidence="1">QJT</strain>
        <tissue evidence="1">Leaf</tissue>
    </source>
</reference>
<keyword evidence="2" id="KW-1185">Reference proteome</keyword>
<comment type="caution">
    <text evidence="1">The sequence shown here is derived from an EMBL/GenBank/DDBJ whole genome shotgun (WGS) entry which is preliminary data.</text>
</comment>
<gene>
    <name evidence="1" type="ORF">Sjap_012084</name>
</gene>
<sequence>MMLTSGDMPWMVAVNSWLPEQKEPMPPSSAPLVIVTGTSTKEKWWTLKTAPPFPQLLLHLPND</sequence>
<dbReference type="EMBL" id="JBBNAE010000005">
    <property type="protein sequence ID" value="KAK9122482.1"/>
    <property type="molecule type" value="Genomic_DNA"/>
</dbReference>
<proteinExistence type="predicted"/>
<dbReference type="AlphaFoldDB" id="A0AAP0NWF7"/>
<evidence type="ECO:0000313" key="2">
    <source>
        <dbReference type="Proteomes" id="UP001417504"/>
    </source>
</evidence>
<accession>A0AAP0NWF7</accession>